<dbReference type="InterPro" id="IPR056121">
    <property type="entry name" value="DUF7704"/>
</dbReference>
<proteinExistence type="predicted"/>
<dbReference type="PANTHER" id="PTHR37019:SF1">
    <property type="entry name" value="EXPERA DOMAIN-CONTAINING PROTEIN"/>
    <property type="match status" value="1"/>
</dbReference>
<gene>
    <name evidence="3" type="ORF">N0V87_007651</name>
</gene>
<dbReference type="AlphaFoldDB" id="A0A9W8WUZ9"/>
<organism evidence="3 4">
    <name type="scientific">Didymella glomerata</name>
    <dbReference type="NCBI Taxonomy" id="749621"/>
    <lineage>
        <taxon>Eukaryota</taxon>
        <taxon>Fungi</taxon>
        <taxon>Dikarya</taxon>
        <taxon>Ascomycota</taxon>
        <taxon>Pezizomycotina</taxon>
        <taxon>Dothideomycetes</taxon>
        <taxon>Pleosporomycetidae</taxon>
        <taxon>Pleosporales</taxon>
        <taxon>Pleosporineae</taxon>
        <taxon>Didymellaceae</taxon>
        <taxon>Didymella</taxon>
    </lineage>
</organism>
<comment type="caution">
    <text evidence="3">The sequence shown here is derived from an EMBL/GenBank/DDBJ whole genome shotgun (WGS) entry which is preliminary data.</text>
</comment>
<dbReference type="Proteomes" id="UP001140562">
    <property type="component" value="Unassembled WGS sequence"/>
</dbReference>
<keyword evidence="1" id="KW-0812">Transmembrane</keyword>
<keyword evidence="4" id="KW-1185">Reference proteome</keyword>
<evidence type="ECO:0000313" key="4">
    <source>
        <dbReference type="Proteomes" id="UP001140562"/>
    </source>
</evidence>
<dbReference type="OrthoDB" id="5313995at2759"/>
<dbReference type="Pfam" id="PF24803">
    <property type="entry name" value="DUF7704"/>
    <property type="match status" value="1"/>
</dbReference>
<sequence length="230" mass="25424">MRRDTQVGDCVSMQAPISVSETVASCTIVGNPSLLPVVVVMQELPPNVRAGQCAITNLSTSSHLFFAKIMSQSKASAGAIPLFYRVFFTWLDPIICLWGAYLDFFAPRTVLSSHILNDTPDIGHIMILKQRGGNMLNFGFISAFLLRYTSDPKIWHIIEIGLLITDFAYFPAVFGALNAQHRVLPETWRAEDWGSLVVTGVATLVRLAFCARVGFSEDEDVKGRRAKKAQ</sequence>
<feature type="transmembrane region" description="Helical" evidence="1">
    <location>
        <begin position="82"/>
        <end position="102"/>
    </location>
</feature>
<reference evidence="3" key="1">
    <citation type="submission" date="2022-10" db="EMBL/GenBank/DDBJ databases">
        <title>Tapping the CABI collections for fungal endophytes: first genome assemblies for Collariella, Neodidymelliopsis, Ascochyta clinopodiicola, Didymella pomorum, Didymosphaeria variabile, Neocosmospora piperis and Neocucurbitaria cava.</title>
        <authorList>
            <person name="Hill R."/>
        </authorList>
    </citation>
    <scope>NUCLEOTIDE SEQUENCE</scope>
    <source>
        <strain evidence="3">IMI 360193</strain>
    </source>
</reference>
<dbReference type="EMBL" id="JAPEUV010000096">
    <property type="protein sequence ID" value="KAJ4333360.1"/>
    <property type="molecule type" value="Genomic_DNA"/>
</dbReference>
<name>A0A9W8WUZ9_9PLEO</name>
<feature type="transmembrane region" description="Helical" evidence="1">
    <location>
        <begin position="157"/>
        <end position="177"/>
    </location>
</feature>
<accession>A0A9W8WUZ9</accession>
<evidence type="ECO:0000259" key="2">
    <source>
        <dbReference type="Pfam" id="PF24803"/>
    </source>
</evidence>
<keyword evidence="1" id="KW-1133">Transmembrane helix</keyword>
<protein>
    <recommendedName>
        <fullName evidence="2">DUF7704 domain-containing protein</fullName>
    </recommendedName>
</protein>
<evidence type="ECO:0000313" key="3">
    <source>
        <dbReference type="EMBL" id="KAJ4333360.1"/>
    </source>
</evidence>
<dbReference type="PANTHER" id="PTHR37019">
    <property type="entry name" value="CHROMOSOME 1, WHOLE GENOME SHOTGUN SEQUENCE"/>
    <property type="match status" value="1"/>
</dbReference>
<keyword evidence="1" id="KW-0472">Membrane</keyword>
<evidence type="ECO:0000256" key="1">
    <source>
        <dbReference type="SAM" id="Phobius"/>
    </source>
</evidence>
<feature type="domain" description="DUF7704" evidence="2">
    <location>
        <begin position="79"/>
        <end position="212"/>
    </location>
</feature>